<dbReference type="Proteomes" id="UP001229081">
    <property type="component" value="Unassembled WGS sequence"/>
</dbReference>
<sequence length="203" mass="22136">MTMMLDLHLRSSAQFSADRRYRYRLARRWGPGPALMFVSLNPSTAGEHINDATIRRDIRFARGFGYDALSALNLYAVRSTDPKAIACVDDPVGPDNDAYLDAAAAEHELVVFAWGFGAQAQRARAVATRIWRICRGTGGTVAVLGWTQGGQPRHPLYMRADTQLQCLSAGAHLSFLDVDARWSDLLSDSAVLEGPASVSAGVR</sequence>
<evidence type="ECO:0000313" key="1">
    <source>
        <dbReference type="EMBL" id="MDP7739290.1"/>
    </source>
</evidence>
<gene>
    <name evidence="1" type="ORF">QXL92_31645</name>
</gene>
<dbReference type="EMBL" id="JAUFSA010000004">
    <property type="protein sequence ID" value="MDP7739290.1"/>
    <property type="molecule type" value="Genomic_DNA"/>
</dbReference>
<dbReference type="RefSeq" id="WP_133437174.1">
    <property type="nucleotide sequence ID" value="NZ_JAUFSA010000004.1"/>
</dbReference>
<evidence type="ECO:0000313" key="2">
    <source>
        <dbReference type="Proteomes" id="UP001229081"/>
    </source>
</evidence>
<dbReference type="Pfam" id="PF07799">
    <property type="entry name" value="DUF1643"/>
    <property type="match status" value="1"/>
</dbReference>
<dbReference type="AlphaFoldDB" id="A0AAJ1S8R6"/>
<accession>A0AAJ1S8R6</accession>
<name>A0AAJ1S8R6_9MYCO</name>
<comment type="caution">
    <text evidence="1">The sequence shown here is derived from an EMBL/GenBank/DDBJ whole genome shotgun (WGS) entry which is preliminary data.</text>
</comment>
<protein>
    <submittedName>
        <fullName evidence="1">DUF1643 domain-containing protein</fullName>
    </submittedName>
</protein>
<organism evidence="1 2">
    <name type="scientific">Mycobacterium paragordonae</name>
    <dbReference type="NCBI Taxonomy" id="1389713"/>
    <lineage>
        <taxon>Bacteria</taxon>
        <taxon>Bacillati</taxon>
        <taxon>Actinomycetota</taxon>
        <taxon>Actinomycetes</taxon>
        <taxon>Mycobacteriales</taxon>
        <taxon>Mycobacteriaceae</taxon>
        <taxon>Mycobacterium</taxon>
    </lineage>
</organism>
<dbReference type="InterPro" id="IPR012441">
    <property type="entry name" value="DUF1643"/>
</dbReference>
<proteinExistence type="predicted"/>
<reference evidence="1" key="1">
    <citation type="submission" date="2023-06" db="EMBL/GenBank/DDBJ databases">
        <title>Identification of two novel mycobacterium reveal diversities and complexities of Mycobacterium gordonae clade.</title>
        <authorList>
            <person name="Matsumoto Y."/>
            <person name="Nakamura S."/>
            <person name="Motooka D."/>
            <person name="Fukushima K."/>
        </authorList>
    </citation>
    <scope>NUCLEOTIDE SEQUENCE</scope>
    <source>
        <strain evidence="1">TY812</strain>
    </source>
</reference>